<proteinExistence type="predicted"/>
<evidence type="ECO:0000256" key="1">
    <source>
        <dbReference type="SAM" id="SignalP"/>
    </source>
</evidence>
<name>A0AAE1P671_9EUCA</name>
<dbReference type="EMBL" id="JAWZYT010002861">
    <property type="protein sequence ID" value="KAK4301511.1"/>
    <property type="molecule type" value="Genomic_DNA"/>
</dbReference>
<evidence type="ECO:0008006" key="4">
    <source>
        <dbReference type="Google" id="ProtNLM"/>
    </source>
</evidence>
<gene>
    <name evidence="2" type="ORF">Pmani_026289</name>
</gene>
<dbReference type="Proteomes" id="UP001292094">
    <property type="component" value="Unassembled WGS sequence"/>
</dbReference>
<protein>
    <recommendedName>
        <fullName evidence="4">Secreted protein</fullName>
    </recommendedName>
</protein>
<accession>A0AAE1P671</accession>
<feature type="chain" id="PRO_5042121828" description="Secreted protein" evidence="1">
    <location>
        <begin position="20"/>
        <end position="87"/>
    </location>
</feature>
<evidence type="ECO:0000313" key="2">
    <source>
        <dbReference type="EMBL" id="KAK4301511.1"/>
    </source>
</evidence>
<comment type="caution">
    <text evidence="2">The sequence shown here is derived from an EMBL/GenBank/DDBJ whole genome shotgun (WGS) entry which is preliminary data.</text>
</comment>
<organism evidence="2 3">
    <name type="scientific">Petrolisthes manimaculis</name>
    <dbReference type="NCBI Taxonomy" id="1843537"/>
    <lineage>
        <taxon>Eukaryota</taxon>
        <taxon>Metazoa</taxon>
        <taxon>Ecdysozoa</taxon>
        <taxon>Arthropoda</taxon>
        <taxon>Crustacea</taxon>
        <taxon>Multicrustacea</taxon>
        <taxon>Malacostraca</taxon>
        <taxon>Eumalacostraca</taxon>
        <taxon>Eucarida</taxon>
        <taxon>Decapoda</taxon>
        <taxon>Pleocyemata</taxon>
        <taxon>Anomura</taxon>
        <taxon>Galatheoidea</taxon>
        <taxon>Porcellanidae</taxon>
        <taxon>Petrolisthes</taxon>
    </lineage>
</organism>
<keyword evidence="1" id="KW-0732">Signal</keyword>
<keyword evidence="3" id="KW-1185">Reference proteome</keyword>
<dbReference type="AlphaFoldDB" id="A0AAE1P671"/>
<feature type="signal peptide" evidence="1">
    <location>
        <begin position="1"/>
        <end position="19"/>
    </location>
</feature>
<sequence length="87" mass="9651">MLLLMLWLVLTSCWPSVHSCGRLKVQHTLVTLYTQLSLNHHYSLSSCLYHSGTSTLPPSFTTPASHTLTAASKTQQNKHVTSGRLTE</sequence>
<reference evidence="2" key="1">
    <citation type="submission" date="2023-11" db="EMBL/GenBank/DDBJ databases">
        <title>Genome assemblies of two species of porcelain crab, Petrolisthes cinctipes and Petrolisthes manimaculis (Anomura: Porcellanidae).</title>
        <authorList>
            <person name="Angst P."/>
        </authorList>
    </citation>
    <scope>NUCLEOTIDE SEQUENCE</scope>
    <source>
        <strain evidence="2">PB745_02</strain>
        <tissue evidence="2">Gill</tissue>
    </source>
</reference>
<evidence type="ECO:0000313" key="3">
    <source>
        <dbReference type="Proteomes" id="UP001292094"/>
    </source>
</evidence>